<dbReference type="OrthoDB" id="775972at2759"/>
<dbReference type="CDD" id="cd01647">
    <property type="entry name" value="RT_LTR"/>
    <property type="match status" value="1"/>
</dbReference>
<evidence type="ECO:0000256" key="2">
    <source>
        <dbReference type="ARBA" id="ARBA00012180"/>
    </source>
</evidence>
<evidence type="ECO:0000259" key="6">
    <source>
        <dbReference type="PROSITE" id="PS50158"/>
    </source>
</evidence>
<dbReference type="PROSITE" id="PS50158">
    <property type="entry name" value="ZF_CCHC"/>
    <property type="match status" value="1"/>
</dbReference>
<dbReference type="PROSITE" id="PS50175">
    <property type="entry name" value="ASP_PROT_RETROV"/>
    <property type="match status" value="1"/>
</dbReference>
<feature type="domain" description="CCHC-type" evidence="6">
    <location>
        <begin position="50"/>
        <end position="65"/>
    </location>
</feature>
<dbReference type="PANTHER" id="PTHR37984">
    <property type="entry name" value="PROTEIN CBG26694"/>
    <property type="match status" value="1"/>
</dbReference>
<feature type="compositionally biased region" description="Polar residues" evidence="5">
    <location>
        <begin position="1"/>
        <end position="23"/>
    </location>
</feature>
<dbReference type="InterPro" id="IPR050951">
    <property type="entry name" value="Retrovirus_Pol_polyprotein"/>
</dbReference>
<comment type="similarity">
    <text evidence="1">Belongs to the beta type-B retroviral polymerase family. HERV class-II K(HML-2) pol subfamily.</text>
</comment>
<dbReference type="EMBL" id="JAINUF010000025">
    <property type="protein sequence ID" value="KAJ8332632.1"/>
    <property type="molecule type" value="Genomic_DNA"/>
</dbReference>
<keyword evidence="3" id="KW-0378">Hydrolase</keyword>
<dbReference type="Pfam" id="PF00078">
    <property type="entry name" value="RVT_1"/>
    <property type="match status" value="1"/>
</dbReference>
<evidence type="ECO:0000256" key="3">
    <source>
        <dbReference type="ARBA" id="ARBA00022801"/>
    </source>
</evidence>
<dbReference type="SMART" id="SM00343">
    <property type="entry name" value="ZnF_C2HC"/>
    <property type="match status" value="2"/>
</dbReference>
<keyword evidence="9" id="KW-1185">Reference proteome</keyword>
<dbReference type="Gene3D" id="4.10.60.10">
    <property type="entry name" value="Zinc finger, CCHC-type"/>
    <property type="match status" value="1"/>
</dbReference>
<dbReference type="GO" id="GO:0003676">
    <property type="term" value="F:nucleic acid binding"/>
    <property type="evidence" value="ECO:0007669"/>
    <property type="project" value="InterPro"/>
</dbReference>
<evidence type="ECO:0000256" key="4">
    <source>
        <dbReference type="PROSITE-ProRule" id="PRU00047"/>
    </source>
</evidence>
<feature type="domain" description="Peptidase A2" evidence="7">
    <location>
        <begin position="101"/>
        <end position="180"/>
    </location>
</feature>
<evidence type="ECO:0000256" key="1">
    <source>
        <dbReference type="ARBA" id="ARBA00010879"/>
    </source>
</evidence>
<keyword evidence="4" id="KW-0862">Zinc</keyword>
<dbReference type="InterPro" id="IPR041577">
    <property type="entry name" value="RT_RNaseH_2"/>
</dbReference>
<name>A0A9Q1E5I4_SYNKA</name>
<comment type="caution">
    <text evidence="8">The sequence shown here is derived from an EMBL/GenBank/DDBJ whole genome shotgun (WGS) entry which is preliminary data.</text>
</comment>
<dbReference type="InterPro" id="IPR043502">
    <property type="entry name" value="DNA/RNA_pol_sf"/>
</dbReference>
<keyword evidence="4" id="KW-0479">Metal-binding</keyword>
<feature type="region of interest" description="Disordered" evidence="5">
    <location>
        <begin position="397"/>
        <end position="421"/>
    </location>
</feature>
<evidence type="ECO:0000256" key="5">
    <source>
        <dbReference type="SAM" id="MobiDB-lite"/>
    </source>
</evidence>
<dbReference type="GO" id="GO:0004190">
    <property type="term" value="F:aspartic-type endopeptidase activity"/>
    <property type="evidence" value="ECO:0007669"/>
    <property type="project" value="InterPro"/>
</dbReference>
<dbReference type="SUPFAM" id="SSF50630">
    <property type="entry name" value="Acid proteases"/>
    <property type="match status" value="1"/>
</dbReference>
<evidence type="ECO:0000313" key="8">
    <source>
        <dbReference type="EMBL" id="KAJ8332632.1"/>
    </source>
</evidence>
<dbReference type="Gene3D" id="3.30.70.270">
    <property type="match status" value="2"/>
</dbReference>
<dbReference type="InterPro" id="IPR001995">
    <property type="entry name" value="Peptidase_A2_cat"/>
</dbReference>
<evidence type="ECO:0000313" key="9">
    <source>
        <dbReference type="Proteomes" id="UP001152622"/>
    </source>
</evidence>
<dbReference type="CDD" id="cd09274">
    <property type="entry name" value="RNase_HI_RT_Ty3"/>
    <property type="match status" value="1"/>
</dbReference>
<dbReference type="Gene3D" id="3.10.10.10">
    <property type="entry name" value="HIV Type 1 Reverse Transcriptase, subunit A, domain 1"/>
    <property type="match status" value="1"/>
</dbReference>
<dbReference type="Proteomes" id="UP001152622">
    <property type="component" value="Unassembled WGS sequence"/>
</dbReference>
<dbReference type="InterPro" id="IPR001878">
    <property type="entry name" value="Znf_CCHC"/>
</dbReference>
<protein>
    <recommendedName>
        <fullName evidence="2">ribonuclease H</fullName>
        <ecNumber evidence="2">3.1.26.4</ecNumber>
    </recommendedName>
</protein>
<dbReference type="GO" id="GO:0004523">
    <property type="term" value="F:RNA-DNA hybrid ribonuclease activity"/>
    <property type="evidence" value="ECO:0007669"/>
    <property type="project" value="UniProtKB-EC"/>
</dbReference>
<sequence>MHAGQTKGQFQKQSKARQETQSGAELKSCPKCGKTPPHAKFQCPAKNADCHNCGKRGHYGRVCKSEKTVSAVTEDSTVFLGIVDAGEEPWTVDVGVRHTKVAFKIDTGADVTVMPEQVYREIAQGSTRSLTPGKKALFGPGTPLTVVGVAREVLQCGDRSTTEDIYVLKHLKVALLSRPASVRLRLVARVDSIDLETVKQIYPKLCRGLGLIQQKYTIKLNPDTKPVSLKVPRRVPLPLMGKVKKELERIEQLGVISRIEEPTEWCSGMVVAPKKSGEIRICVDLSPLNNAVCREKFVLPSVDQTLGMPSDAVIFSKLDANMGFWQVPLSQECAHYTTFITPFWRYYFNRFPFGIASAPEHFQNRMVTEVTAGLEGVVCHMDDILIWGWTQAEHDARVHGPGESTEGGRHTEHSQKLPRHGEPARFIPNLAEKDKALRDLLSKKNQWFWGPDQQKAFTSLKHELSSTPVLQLYDPNKDLKISADASSYGLGAVIPQKHQDVWSPVAYASRSLTSTEQRYAQVEKEALALTWACERFRDFIIGLHFKLETDHKPLVSLLGGQALDSLPPRIQRFRMRLMRYSYIITHVPGKTLTTADTLSRAPLKQGGATAGDGLMEETNIYVDSVMENLPASDAYLTELRQQLSTDSVCSQVMKYCTEGWPDRNRLEAMPTPYRALLAYRATPLSNGYSPAQLLMGRRLRTTLPTFPAALEPDIPDLRKVQRRERERRWMDVSNYNQRHGGRNRSNLAPGDQVWITHTKTTGTVTSAHPTPRSYLVNGPQGTGGTGII</sequence>
<dbReference type="Pfam" id="PF17919">
    <property type="entry name" value="RT_RNaseH_2"/>
    <property type="match status" value="1"/>
</dbReference>
<accession>A0A9Q1E5I4</accession>
<reference evidence="8" key="1">
    <citation type="journal article" date="2023" name="Science">
        <title>Genome structures resolve the early diversification of teleost fishes.</title>
        <authorList>
            <person name="Parey E."/>
            <person name="Louis A."/>
            <person name="Montfort J."/>
            <person name="Bouchez O."/>
            <person name="Roques C."/>
            <person name="Iampietro C."/>
            <person name="Lluch J."/>
            <person name="Castinel A."/>
            <person name="Donnadieu C."/>
            <person name="Desvignes T."/>
            <person name="Floi Bucao C."/>
            <person name="Jouanno E."/>
            <person name="Wen M."/>
            <person name="Mejri S."/>
            <person name="Dirks R."/>
            <person name="Jansen H."/>
            <person name="Henkel C."/>
            <person name="Chen W.J."/>
            <person name="Zahm M."/>
            <person name="Cabau C."/>
            <person name="Klopp C."/>
            <person name="Thompson A.W."/>
            <person name="Robinson-Rechavi M."/>
            <person name="Braasch I."/>
            <person name="Lecointre G."/>
            <person name="Bobe J."/>
            <person name="Postlethwait J.H."/>
            <person name="Berthelot C."/>
            <person name="Roest Crollius H."/>
            <person name="Guiguen Y."/>
        </authorList>
    </citation>
    <scope>NUCLEOTIDE SEQUENCE</scope>
    <source>
        <strain evidence="8">WJC10195</strain>
    </source>
</reference>
<organism evidence="8 9">
    <name type="scientific">Synaphobranchus kaupii</name>
    <name type="common">Kaup's arrowtooth eel</name>
    <dbReference type="NCBI Taxonomy" id="118154"/>
    <lineage>
        <taxon>Eukaryota</taxon>
        <taxon>Metazoa</taxon>
        <taxon>Chordata</taxon>
        <taxon>Craniata</taxon>
        <taxon>Vertebrata</taxon>
        <taxon>Euteleostomi</taxon>
        <taxon>Actinopterygii</taxon>
        <taxon>Neopterygii</taxon>
        <taxon>Teleostei</taxon>
        <taxon>Anguilliformes</taxon>
        <taxon>Synaphobranchidae</taxon>
        <taxon>Synaphobranchus</taxon>
    </lineage>
</organism>
<dbReference type="SUPFAM" id="SSF56672">
    <property type="entry name" value="DNA/RNA polymerases"/>
    <property type="match status" value="1"/>
</dbReference>
<dbReference type="PANTHER" id="PTHR37984:SF9">
    <property type="entry name" value="INTEGRASE CATALYTIC DOMAIN-CONTAINING PROTEIN"/>
    <property type="match status" value="1"/>
</dbReference>
<feature type="region of interest" description="Disordered" evidence="5">
    <location>
        <begin position="762"/>
        <end position="788"/>
    </location>
</feature>
<dbReference type="EC" id="3.1.26.4" evidence="2"/>
<dbReference type="AlphaFoldDB" id="A0A9Q1E5I4"/>
<proteinExistence type="inferred from homology"/>
<dbReference type="InterPro" id="IPR021109">
    <property type="entry name" value="Peptidase_aspartic_dom_sf"/>
</dbReference>
<gene>
    <name evidence="8" type="ORF">SKAU_G00424210</name>
</gene>
<keyword evidence="4" id="KW-0863">Zinc-finger</keyword>
<evidence type="ECO:0000259" key="7">
    <source>
        <dbReference type="PROSITE" id="PS50175"/>
    </source>
</evidence>
<dbReference type="InterPro" id="IPR043128">
    <property type="entry name" value="Rev_trsase/Diguanyl_cyclase"/>
</dbReference>
<dbReference type="InterPro" id="IPR000477">
    <property type="entry name" value="RT_dom"/>
</dbReference>
<dbReference type="GO" id="GO:0008270">
    <property type="term" value="F:zinc ion binding"/>
    <property type="evidence" value="ECO:0007669"/>
    <property type="project" value="UniProtKB-KW"/>
</dbReference>
<feature type="region of interest" description="Disordered" evidence="5">
    <location>
        <begin position="1"/>
        <end position="36"/>
    </location>
</feature>
<dbReference type="GO" id="GO:0006508">
    <property type="term" value="P:proteolysis"/>
    <property type="evidence" value="ECO:0007669"/>
    <property type="project" value="InterPro"/>
</dbReference>